<dbReference type="Proteomes" id="UP001171508">
    <property type="component" value="Unassembled WGS sequence"/>
</dbReference>
<dbReference type="RefSeq" id="WP_108528195.1">
    <property type="nucleotide sequence ID" value="NZ_JABWGM010000046.1"/>
</dbReference>
<evidence type="ECO:0000313" key="2">
    <source>
        <dbReference type="Proteomes" id="UP001171508"/>
    </source>
</evidence>
<dbReference type="EMBL" id="JAQJJM010000002">
    <property type="protein sequence ID" value="MDN5131250.1"/>
    <property type="molecule type" value="Genomic_DNA"/>
</dbReference>
<gene>
    <name evidence="1" type="ORF">PJV92_00785</name>
</gene>
<evidence type="ECO:0000313" key="1">
    <source>
        <dbReference type="EMBL" id="MDN5131250.1"/>
    </source>
</evidence>
<accession>A0AAP4PWI7</accession>
<sequence length="572" mass="67474">MKKFGILILILILNTSLLASKLTEKEISEWGLIGVDKMFIENWRSQGVKTPNDAKKWLDAGETRVSISQWKNINITNPDDAIKWKKTKLNFKDIQKALKVKLTAEILDMWYKEGILFEETIVYYTRRINNLEDAKKWKTFNIKNDQDFENLFRNNINSLSEMEKWANLGLSLSDINKWKYYNVNNPNDVEKWINLGITLKNIKEIKDWQQVGLNNFEEIKKWKSINFYPENVKYYTNKGYSYETISPWIELGINPKEIEKFISIGIKTPNEAQIWTNNKIYSADTIKYSIEELNINNPEELKKWFDLGISSSEIKEWKNLGINIAHEANEWKKVEDISNINRWLKAGVNNPEEVKIWKNDNVTYLEISLVKEGNLTIEKIRKWREYDNYPIYMIVALEKGGFKEPEEYLPYKNINYEHAIKLKEWGIIKPNKLIKSMSKTNKVLKNEFYFKDKETFISSYETLKGVCEEIVDMQYFVEIDMSQNKNRCFVFLGTMFQRLDDKNIFGKVTQKGIVEGNGNRAFYVEKFNGEWLENKTKLGIIKGNGSYSYESKYGTRVIPQGEVLLLREFNIF</sequence>
<proteinExistence type="predicted"/>
<protein>
    <submittedName>
        <fullName evidence="1">Uncharacterized protein</fullName>
    </submittedName>
</protein>
<name>A0AAP4PWI7_9BACT</name>
<dbReference type="AlphaFoldDB" id="A0AAP4PWI7"/>
<reference evidence="1" key="2">
    <citation type="submission" date="2023-01" db="EMBL/GenBank/DDBJ databases">
        <authorList>
            <person name="Uljanovas D."/>
        </authorList>
    </citation>
    <scope>NUCLEOTIDE SEQUENCE</scope>
    <source>
        <strain evidence="1">H19</strain>
    </source>
</reference>
<reference evidence="1" key="1">
    <citation type="journal article" date="2023" name="Microorganisms">
        <title>Genomic Characterization of Arcobacter butzleri Strains Isolated from Various Sources in Lithuania.</title>
        <authorList>
            <person name="Uljanovas D."/>
            <person name="Golz G."/>
            <person name="Fleischmann S."/>
            <person name="Kudirkiene E."/>
            <person name="Kasetiene N."/>
            <person name="Grineviciene A."/>
            <person name="Tamuleviciene E."/>
            <person name="Aksomaitiene J."/>
            <person name="Alter T."/>
            <person name="Malakauskas M."/>
        </authorList>
    </citation>
    <scope>NUCLEOTIDE SEQUENCE</scope>
    <source>
        <strain evidence="1">H19</strain>
    </source>
</reference>
<comment type="caution">
    <text evidence="1">The sequence shown here is derived from an EMBL/GenBank/DDBJ whole genome shotgun (WGS) entry which is preliminary data.</text>
</comment>
<organism evidence="1 2">
    <name type="scientific">Aliarcobacter butzleri</name>
    <dbReference type="NCBI Taxonomy" id="28197"/>
    <lineage>
        <taxon>Bacteria</taxon>
        <taxon>Pseudomonadati</taxon>
        <taxon>Campylobacterota</taxon>
        <taxon>Epsilonproteobacteria</taxon>
        <taxon>Campylobacterales</taxon>
        <taxon>Arcobacteraceae</taxon>
        <taxon>Aliarcobacter</taxon>
    </lineage>
</organism>